<dbReference type="AlphaFoldDB" id="A0A7R9W5W8"/>
<dbReference type="PANTHER" id="PTHR21649">
    <property type="entry name" value="CHLOROPHYLL A/B BINDING PROTEIN"/>
    <property type="match status" value="1"/>
</dbReference>
<gene>
    <name evidence="10" type="ORF">TDUB1175_LOCUS12851</name>
</gene>
<evidence type="ECO:0000256" key="6">
    <source>
        <dbReference type="ARBA" id="ARBA00022640"/>
    </source>
</evidence>
<keyword evidence="8" id="KW-0148">Chlorophyll</keyword>
<evidence type="ECO:0000256" key="3">
    <source>
        <dbReference type="ARBA" id="ARBA00005933"/>
    </source>
</evidence>
<organism evidence="10">
    <name type="scientific">Pseudictyota dubia</name>
    <dbReference type="NCBI Taxonomy" id="2749911"/>
    <lineage>
        <taxon>Eukaryota</taxon>
        <taxon>Sar</taxon>
        <taxon>Stramenopiles</taxon>
        <taxon>Ochrophyta</taxon>
        <taxon>Bacillariophyta</taxon>
        <taxon>Mediophyceae</taxon>
        <taxon>Biddulphiophycidae</taxon>
        <taxon>Eupodiscales</taxon>
        <taxon>Odontellaceae</taxon>
        <taxon>Pseudictyota</taxon>
    </lineage>
</organism>
<dbReference type="Pfam" id="PF00504">
    <property type="entry name" value="Chloroa_b-bind"/>
    <property type="match status" value="1"/>
</dbReference>
<reference evidence="10" key="1">
    <citation type="submission" date="2021-01" db="EMBL/GenBank/DDBJ databases">
        <authorList>
            <person name="Corre E."/>
            <person name="Pelletier E."/>
            <person name="Niang G."/>
            <person name="Scheremetjew M."/>
            <person name="Finn R."/>
            <person name="Kale V."/>
            <person name="Holt S."/>
            <person name="Cochrane G."/>
            <person name="Meng A."/>
            <person name="Brown T."/>
            <person name="Cohen L."/>
        </authorList>
    </citation>
    <scope>NUCLEOTIDE SEQUENCE</scope>
    <source>
        <strain evidence="10">CCMP147</strain>
    </source>
</reference>
<evidence type="ECO:0000256" key="9">
    <source>
        <dbReference type="SAM" id="SignalP"/>
    </source>
</evidence>
<feature type="binding site" evidence="8">
    <location>
        <position position="206"/>
    </location>
    <ligand>
        <name>chlorophyll a</name>
        <dbReference type="ChEBI" id="CHEBI:58416"/>
        <label>1</label>
    </ligand>
</feature>
<dbReference type="InterPro" id="IPR022796">
    <property type="entry name" value="Chloroa_b-bind"/>
</dbReference>
<dbReference type="GO" id="GO:0016168">
    <property type="term" value="F:chlorophyll binding"/>
    <property type="evidence" value="ECO:0007669"/>
    <property type="project" value="UniProtKB-KW"/>
</dbReference>
<accession>A0A7R9W5W8</accession>
<evidence type="ECO:0000256" key="8">
    <source>
        <dbReference type="PIRSR" id="PIRSR601344-1"/>
    </source>
</evidence>
<evidence type="ECO:0000256" key="1">
    <source>
        <dbReference type="ARBA" id="ARBA00004022"/>
    </source>
</evidence>
<dbReference type="EMBL" id="HBED01025881">
    <property type="protein sequence ID" value="CAD8314062.1"/>
    <property type="molecule type" value="Transcribed_RNA"/>
</dbReference>
<dbReference type="InterPro" id="IPR001344">
    <property type="entry name" value="Chloro_AB-bd_pln"/>
</dbReference>
<keyword evidence="5" id="KW-0602">Photosynthesis</keyword>
<feature type="binding site" evidence="8">
    <location>
        <position position="78"/>
    </location>
    <ligand>
        <name>chlorophyll a</name>
        <dbReference type="ChEBI" id="CHEBI:58416"/>
        <label>1</label>
    </ligand>
</feature>
<keyword evidence="4" id="KW-0150">Chloroplast</keyword>
<evidence type="ECO:0000313" key="10">
    <source>
        <dbReference type="EMBL" id="CAD8314062.1"/>
    </source>
</evidence>
<keyword evidence="7" id="KW-0437">Light-harvesting polypeptide</keyword>
<dbReference type="GO" id="GO:0016020">
    <property type="term" value="C:membrane"/>
    <property type="evidence" value="ECO:0007669"/>
    <property type="project" value="InterPro"/>
</dbReference>
<dbReference type="Gene3D" id="1.10.3460.10">
    <property type="entry name" value="Chlorophyll a/b binding protein domain"/>
    <property type="match status" value="1"/>
</dbReference>
<evidence type="ECO:0000256" key="2">
    <source>
        <dbReference type="ARBA" id="ARBA00004229"/>
    </source>
</evidence>
<dbReference type="SUPFAM" id="SSF103511">
    <property type="entry name" value="Chlorophyll a-b binding protein"/>
    <property type="match status" value="1"/>
</dbReference>
<dbReference type="GO" id="GO:0009765">
    <property type="term" value="P:photosynthesis, light harvesting"/>
    <property type="evidence" value="ECO:0007669"/>
    <property type="project" value="InterPro"/>
</dbReference>
<comment type="similarity">
    <text evidence="3">Belongs to the fucoxanthin chlorophyll protein family.</text>
</comment>
<feature type="signal peptide" evidence="9">
    <location>
        <begin position="1"/>
        <end position="17"/>
    </location>
</feature>
<dbReference type="GO" id="GO:0009507">
    <property type="term" value="C:chloroplast"/>
    <property type="evidence" value="ECO:0007669"/>
    <property type="project" value="UniProtKB-SubCell"/>
</dbReference>
<feature type="binding site" evidence="8">
    <location>
        <position position="81"/>
    </location>
    <ligand>
        <name>chlorophyll a</name>
        <dbReference type="ChEBI" id="CHEBI:58416"/>
        <label>1</label>
    </ligand>
</feature>
<comment type="function">
    <text evidence="1">The light-harvesting complex (LHC) functions as a light receptor, it captures and delivers excitation energy to photosystems with which it is closely associated. Energy is transferred from the carotenoid and chlorophyll C (or B) to chlorophyll A and the photosynthetic reaction centers where it is used to synthesize ATP and reducing power.</text>
</comment>
<evidence type="ECO:0000256" key="4">
    <source>
        <dbReference type="ARBA" id="ARBA00022528"/>
    </source>
</evidence>
<comment type="subcellular location">
    <subcellularLocation>
        <location evidence="2">Plastid</location>
        <location evidence="2">Chloroplast</location>
    </subcellularLocation>
</comment>
<keyword evidence="6" id="KW-0934">Plastid</keyword>
<feature type="binding site" evidence="8">
    <location>
        <position position="208"/>
    </location>
    <ligand>
        <name>chlorophyll a</name>
        <dbReference type="ChEBI" id="CHEBI:58416"/>
        <label>1</label>
    </ligand>
</feature>
<feature type="chain" id="PRO_5031335972" evidence="9">
    <location>
        <begin position="18"/>
        <end position="256"/>
    </location>
</feature>
<feature type="binding site" evidence="8">
    <location>
        <position position="83"/>
    </location>
    <ligand>
        <name>chlorophyll a</name>
        <dbReference type="ChEBI" id="CHEBI:58416"/>
        <label>1</label>
    </ligand>
</feature>
<evidence type="ECO:0000256" key="5">
    <source>
        <dbReference type="ARBA" id="ARBA00022531"/>
    </source>
</evidence>
<name>A0A7R9W5W8_9STRA</name>
<keyword evidence="8" id="KW-0157">Chromophore</keyword>
<dbReference type="GO" id="GO:0030076">
    <property type="term" value="C:light-harvesting complex"/>
    <property type="evidence" value="ECO:0007669"/>
    <property type="project" value="UniProtKB-KW"/>
</dbReference>
<keyword evidence="9" id="KW-0732">Signal</keyword>
<evidence type="ECO:0000256" key="7">
    <source>
        <dbReference type="ARBA" id="ARBA00023243"/>
    </source>
</evidence>
<proteinExistence type="inferred from homology"/>
<feature type="binding site" evidence="8">
    <location>
        <position position="203"/>
    </location>
    <ligand>
        <name>chlorophyll a</name>
        <dbReference type="ChEBI" id="CHEBI:58416"/>
        <label>1</label>
    </ligand>
</feature>
<protein>
    <submittedName>
        <fullName evidence="10">Uncharacterized protein</fullName>
    </submittedName>
</protein>
<sequence>MKLAATLALSLAASAAAFAPSQTSGRPTVAVHETKADLEALAKELNPVVGFYDPLNLAEAEFWGQSNEATIGFLRHAEIKHGRIAMFAFVGYIVHANGIKFPWAMQMDGSPFPSETNPPALWDTVSDDAKWQIFALIGFLEFWSELSTPNHKHYMAGGKPGDFPDFVSGPEGIPHPVPFNLYDPFKFSKNMDEETKARRLRAEINNGRLAQLSILAFLSEQCAPGSVPLLKGIVPAYDGEPMAPFVTNYLGQPFGY</sequence>